<dbReference type="Gene3D" id="3.40.1210.10">
    <property type="entry name" value="Survival protein SurE-like phosphatase/nucleotidase"/>
    <property type="match status" value="1"/>
</dbReference>
<evidence type="ECO:0000256" key="6">
    <source>
        <dbReference type="ARBA" id="ARBA00022801"/>
    </source>
</evidence>
<dbReference type="SUPFAM" id="SSF64167">
    <property type="entry name" value="SurE-like"/>
    <property type="match status" value="1"/>
</dbReference>
<evidence type="ECO:0000256" key="7">
    <source>
        <dbReference type="HAMAP-Rule" id="MF_00060"/>
    </source>
</evidence>
<keyword evidence="10" id="KW-1185">Reference proteome</keyword>
<comment type="function">
    <text evidence="7">Nucleotidase that shows phosphatase activity on nucleoside 5'-monophosphates.</text>
</comment>
<name>A0ABQ5PU36_9BACT</name>
<evidence type="ECO:0000259" key="8">
    <source>
        <dbReference type="Pfam" id="PF01975"/>
    </source>
</evidence>
<comment type="similarity">
    <text evidence="2 7">Belongs to the SurE nucleotidase family.</text>
</comment>
<reference evidence="9" key="1">
    <citation type="journal article" date="2023" name="Antonie Van Leeuwenhoek">
        <title>Mesoterricola silvestris gen. nov., sp. nov., Mesoterricola sediminis sp. nov., Geothrix oryzae sp. nov., Geothrix edaphica sp. nov., Geothrix rubra sp. nov., and Geothrix limicola sp. nov., six novel members of Acidobacteriota isolated from soils.</title>
        <authorList>
            <person name="Itoh H."/>
            <person name="Sugisawa Y."/>
            <person name="Mise K."/>
            <person name="Xu Z."/>
            <person name="Kuniyasu M."/>
            <person name="Ushijima N."/>
            <person name="Kawano K."/>
            <person name="Kobayashi E."/>
            <person name="Shiratori Y."/>
            <person name="Masuda Y."/>
            <person name="Senoo K."/>
        </authorList>
    </citation>
    <scope>NUCLEOTIDE SEQUENCE</scope>
    <source>
        <strain evidence="9">Red802</strain>
    </source>
</reference>
<proteinExistence type="inferred from homology"/>
<feature type="domain" description="Survival protein SurE-like phosphatase/nucleotidase" evidence="8">
    <location>
        <begin position="6"/>
        <end position="181"/>
    </location>
</feature>
<organism evidence="9 10">
    <name type="scientific">Geothrix edaphica</name>
    <dbReference type="NCBI Taxonomy" id="2927976"/>
    <lineage>
        <taxon>Bacteria</taxon>
        <taxon>Pseudomonadati</taxon>
        <taxon>Acidobacteriota</taxon>
        <taxon>Holophagae</taxon>
        <taxon>Holophagales</taxon>
        <taxon>Holophagaceae</taxon>
        <taxon>Geothrix</taxon>
    </lineage>
</organism>
<dbReference type="NCBIfam" id="TIGR00087">
    <property type="entry name" value="surE"/>
    <property type="match status" value="1"/>
</dbReference>
<evidence type="ECO:0000313" key="9">
    <source>
        <dbReference type="EMBL" id="GLH65956.1"/>
    </source>
</evidence>
<comment type="catalytic activity">
    <reaction evidence="1 7">
        <text>a ribonucleoside 5'-phosphate + H2O = a ribonucleoside + phosphate</text>
        <dbReference type="Rhea" id="RHEA:12484"/>
        <dbReference type="ChEBI" id="CHEBI:15377"/>
        <dbReference type="ChEBI" id="CHEBI:18254"/>
        <dbReference type="ChEBI" id="CHEBI:43474"/>
        <dbReference type="ChEBI" id="CHEBI:58043"/>
        <dbReference type="EC" id="3.1.3.5"/>
    </reaction>
</comment>
<dbReference type="InterPro" id="IPR002828">
    <property type="entry name" value="SurE-like_Pase/nucleotidase"/>
</dbReference>
<keyword evidence="6 7" id="KW-0378">Hydrolase</keyword>
<comment type="cofactor">
    <cofactor evidence="7">
        <name>a divalent metal cation</name>
        <dbReference type="ChEBI" id="CHEBI:60240"/>
    </cofactor>
    <text evidence="7">Binds 1 divalent metal cation per subunit.</text>
</comment>
<dbReference type="InterPro" id="IPR030048">
    <property type="entry name" value="SurE"/>
</dbReference>
<evidence type="ECO:0000313" key="10">
    <source>
        <dbReference type="Proteomes" id="UP001165044"/>
    </source>
</evidence>
<feature type="binding site" evidence="7">
    <location>
        <position position="12"/>
    </location>
    <ligand>
        <name>a divalent metal cation</name>
        <dbReference type="ChEBI" id="CHEBI:60240"/>
    </ligand>
</feature>
<sequence length="253" mass="27464">MPERLILLTNDDGLWAPGLAALARVASRFGRVVTVAPDRNRSAISSALSLHNILRLHEIGPDRHACDGTPVDCVLLGVCEVLDRRPDWVLSGINHGFNLGEDVFYSGTVGAAFEGRLQGARAAAFSIHPQGSLEQAEPWIGRFLERWEAMDLPGNRIWNVNFPQGEPKGFRLTGQDSRAYHDLVERRADPRNTPYFWIGGDAGPTYVKAPGSDAGAVFEGFASVTPLRLDLGCPETLARQADFDSAFNGPTGA</sequence>
<dbReference type="Pfam" id="PF01975">
    <property type="entry name" value="SurE"/>
    <property type="match status" value="1"/>
</dbReference>
<gene>
    <name evidence="7 9" type="primary">surE</name>
    <name evidence="9" type="ORF">GETHED_03200</name>
</gene>
<dbReference type="EC" id="3.1.3.5" evidence="7"/>
<keyword evidence="3 7" id="KW-0963">Cytoplasm</keyword>
<dbReference type="InterPro" id="IPR036523">
    <property type="entry name" value="SurE-like_sf"/>
</dbReference>
<keyword evidence="4 7" id="KW-0479">Metal-binding</keyword>
<evidence type="ECO:0000256" key="5">
    <source>
        <dbReference type="ARBA" id="ARBA00022741"/>
    </source>
</evidence>
<protein>
    <recommendedName>
        <fullName evidence="7">5'-nucleotidase SurE</fullName>
        <ecNumber evidence="7">3.1.3.5</ecNumber>
    </recommendedName>
    <alternativeName>
        <fullName evidence="7">Nucleoside 5'-monophosphate phosphohydrolase</fullName>
    </alternativeName>
</protein>
<keyword evidence="5 7" id="KW-0547">Nucleotide-binding</keyword>
<comment type="subcellular location">
    <subcellularLocation>
        <location evidence="7">Cytoplasm</location>
    </subcellularLocation>
</comment>
<dbReference type="HAMAP" id="MF_00060">
    <property type="entry name" value="SurE"/>
    <property type="match status" value="1"/>
</dbReference>
<evidence type="ECO:0000256" key="2">
    <source>
        <dbReference type="ARBA" id="ARBA00011062"/>
    </source>
</evidence>
<dbReference type="EMBL" id="BSDC01000001">
    <property type="protein sequence ID" value="GLH65956.1"/>
    <property type="molecule type" value="Genomic_DNA"/>
</dbReference>
<dbReference type="RefSeq" id="WP_285606046.1">
    <property type="nucleotide sequence ID" value="NZ_BSDC01000001.1"/>
</dbReference>
<accession>A0ABQ5PU36</accession>
<comment type="caution">
    <text evidence="9">The sequence shown here is derived from an EMBL/GenBank/DDBJ whole genome shotgun (WGS) entry which is preliminary data.</text>
</comment>
<feature type="binding site" evidence="7">
    <location>
        <position position="42"/>
    </location>
    <ligand>
        <name>a divalent metal cation</name>
        <dbReference type="ChEBI" id="CHEBI:60240"/>
    </ligand>
</feature>
<feature type="binding site" evidence="7">
    <location>
        <position position="11"/>
    </location>
    <ligand>
        <name>a divalent metal cation</name>
        <dbReference type="ChEBI" id="CHEBI:60240"/>
    </ligand>
</feature>
<dbReference type="PANTHER" id="PTHR30457">
    <property type="entry name" value="5'-NUCLEOTIDASE SURE"/>
    <property type="match status" value="1"/>
</dbReference>
<feature type="binding site" evidence="7">
    <location>
        <position position="94"/>
    </location>
    <ligand>
        <name>a divalent metal cation</name>
        <dbReference type="ChEBI" id="CHEBI:60240"/>
    </ligand>
</feature>
<evidence type="ECO:0000256" key="1">
    <source>
        <dbReference type="ARBA" id="ARBA00000815"/>
    </source>
</evidence>
<evidence type="ECO:0000256" key="4">
    <source>
        <dbReference type="ARBA" id="ARBA00022723"/>
    </source>
</evidence>
<dbReference type="NCBIfam" id="NF001490">
    <property type="entry name" value="PRK00346.1-4"/>
    <property type="match status" value="1"/>
</dbReference>
<evidence type="ECO:0000256" key="3">
    <source>
        <dbReference type="ARBA" id="ARBA00022490"/>
    </source>
</evidence>
<dbReference type="PANTHER" id="PTHR30457:SF12">
    <property type="entry name" value="5'_3'-NUCLEOTIDASE SURE"/>
    <property type="match status" value="1"/>
</dbReference>
<dbReference type="Proteomes" id="UP001165044">
    <property type="component" value="Unassembled WGS sequence"/>
</dbReference>